<dbReference type="GO" id="GO:0016485">
    <property type="term" value="P:protein processing"/>
    <property type="evidence" value="ECO:0007669"/>
    <property type="project" value="TreeGrafter"/>
</dbReference>
<dbReference type="GO" id="GO:0005886">
    <property type="term" value="C:plasma membrane"/>
    <property type="evidence" value="ECO:0007669"/>
    <property type="project" value="TreeGrafter"/>
</dbReference>
<dbReference type="InterPro" id="IPR000718">
    <property type="entry name" value="Peptidase_M13"/>
</dbReference>
<dbReference type="Gene3D" id="3.40.390.10">
    <property type="entry name" value="Collagenase (Catalytic Domain)"/>
    <property type="match status" value="1"/>
</dbReference>
<evidence type="ECO:0000313" key="3">
    <source>
        <dbReference type="EMBL" id="CAD7449034.1"/>
    </source>
</evidence>
<gene>
    <name evidence="3" type="ORF">TBIB3V08_LOCUS11314</name>
</gene>
<evidence type="ECO:0000259" key="2">
    <source>
        <dbReference type="Pfam" id="PF01431"/>
    </source>
</evidence>
<organism evidence="3">
    <name type="scientific">Timema bartmani</name>
    <dbReference type="NCBI Taxonomy" id="61472"/>
    <lineage>
        <taxon>Eukaryota</taxon>
        <taxon>Metazoa</taxon>
        <taxon>Ecdysozoa</taxon>
        <taxon>Arthropoda</taxon>
        <taxon>Hexapoda</taxon>
        <taxon>Insecta</taxon>
        <taxon>Pterygota</taxon>
        <taxon>Neoptera</taxon>
        <taxon>Polyneoptera</taxon>
        <taxon>Phasmatodea</taxon>
        <taxon>Timematodea</taxon>
        <taxon>Timematoidea</taxon>
        <taxon>Timematidae</taxon>
        <taxon>Timema</taxon>
    </lineage>
</organism>
<dbReference type="PANTHER" id="PTHR11733">
    <property type="entry name" value="ZINC METALLOPROTEASE FAMILY M13 NEPRILYSIN-RELATED"/>
    <property type="match status" value="1"/>
</dbReference>
<evidence type="ECO:0000256" key="1">
    <source>
        <dbReference type="ARBA" id="ARBA00007357"/>
    </source>
</evidence>
<feature type="domain" description="Peptidase M13 C-terminal" evidence="2">
    <location>
        <begin position="362"/>
        <end position="447"/>
    </location>
</feature>
<dbReference type="Pfam" id="PF01431">
    <property type="entry name" value="Peptidase_M13"/>
    <property type="match status" value="1"/>
</dbReference>
<reference evidence="3" key="1">
    <citation type="submission" date="2020-11" db="EMBL/GenBank/DDBJ databases">
        <authorList>
            <person name="Tran Van P."/>
        </authorList>
    </citation>
    <scope>NUCLEOTIDE SEQUENCE</scope>
</reference>
<dbReference type="PRINTS" id="PR00786">
    <property type="entry name" value="NEPRILYSIN"/>
</dbReference>
<name>A0A7R9F9A6_9NEOP</name>
<protein>
    <recommendedName>
        <fullName evidence="2">Peptidase M13 C-terminal domain-containing protein</fullName>
    </recommendedName>
</protein>
<comment type="similarity">
    <text evidence="1">Belongs to the peptidase M13 family.</text>
</comment>
<dbReference type="PANTHER" id="PTHR11733:SF167">
    <property type="entry name" value="FI17812P1-RELATED"/>
    <property type="match status" value="1"/>
</dbReference>
<dbReference type="GO" id="GO:0004222">
    <property type="term" value="F:metalloendopeptidase activity"/>
    <property type="evidence" value="ECO:0007669"/>
    <property type="project" value="InterPro"/>
</dbReference>
<dbReference type="EMBL" id="OD570977">
    <property type="protein sequence ID" value="CAD7449034.1"/>
    <property type="molecule type" value="Genomic_DNA"/>
</dbReference>
<dbReference type="InterPro" id="IPR024079">
    <property type="entry name" value="MetalloPept_cat_dom_sf"/>
</dbReference>
<dbReference type="InterPro" id="IPR018497">
    <property type="entry name" value="Peptidase_M13_C"/>
</dbReference>
<sequence>MDSQSIGWSCTGVALRRATSTDGCRPPQDTLELCHPQGQGDGVLPPPTMTPLHTTGAAPPLTQQATLAVGIQVTLKASTRVTLRVGPVATASLKVVVGGVELGSVVKAWATRPQRPLCGNCTLHLSYHTGDEQVQLPHCFKNVIYSGLDLSCQTTKLAPGMSHLTSLGKPIAGKDCDITHSCLDTSSWQTGTAWFLRDRGHQVVNPMLTWKYALFLSRLVEPPNWLQFDVTGKTYNPIDGGRVATSFKVVTYCCLDLFSHQTGAKVAMTSLRKTHYHIDGEGCDIIQGHELFLTRLFLSNRQTCARYESSGKIHFRGEGLRHQNRFRAGKQGVVVAPSVFRNSPSAIGCCFCSTCFCHQRAAGILQAPFYDISHPHSLNYGGMGVVMGHELTHAFDDQGREYDEFGNLHQWWNNKTIDKFKNRTDCVVDQYSEFEINNKHLNGKQTLVLPPSYFLFRLYAV</sequence>
<dbReference type="PROSITE" id="PS51885">
    <property type="entry name" value="NEPRILYSIN"/>
    <property type="match status" value="1"/>
</dbReference>
<dbReference type="AlphaFoldDB" id="A0A7R9F9A6"/>
<accession>A0A7R9F9A6</accession>
<proteinExistence type="inferred from homology"/>
<dbReference type="SUPFAM" id="SSF55486">
    <property type="entry name" value="Metalloproteases ('zincins'), catalytic domain"/>
    <property type="match status" value="1"/>
</dbReference>